<name>A0ABT2VJJ6_9ALTE</name>
<dbReference type="Proteomes" id="UP001209257">
    <property type="component" value="Unassembled WGS sequence"/>
</dbReference>
<dbReference type="EMBL" id="JAOTJC010000002">
    <property type="protein sequence ID" value="MCU7553164.1"/>
    <property type="molecule type" value="Genomic_DNA"/>
</dbReference>
<gene>
    <name evidence="1" type="ORF">OCL06_00975</name>
</gene>
<protein>
    <recommendedName>
        <fullName evidence="3">Exonuclease domain-containing protein</fullName>
    </recommendedName>
</protein>
<comment type="caution">
    <text evidence="1">The sequence shown here is derived from an EMBL/GenBank/DDBJ whole genome shotgun (WGS) entry which is preliminary data.</text>
</comment>
<keyword evidence="2" id="KW-1185">Reference proteome</keyword>
<dbReference type="RefSeq" id="WP_262991879.1">
    <property type="nucleotide sequence ID" value="NZ_JAOTJC010000002.1"/>
</dbReference>
<accession>A0ABT2VJJ6</accession>
<organism evidence="1 2">
    <name type="scientific">Alteromonas salexigens</name>
    <dbReference type="NCBI Taxonomy" id="2982530"/>
    <lineage>
        <taxon>Bacteria</taxon>
        <taxon>Pseudomonadati</taxon>
        <taxon>Pseudomonadota</taxon>
        <taxon>Gammaproteobacteria</taxon>
        <taxon>Alteromonadales</taxon>
        <taxon>Alteromonadaceae</taxon>
        <taxon>Alteromonas/Salinimonas group</taxon>
        <taxon>Alteromonas</taxon>
    </lineage>
</organism>
<evidence type="ECO:0000313" key="2">
    <source>
        <dbReference type="Proteomes" id="UP001209257"/>
    </source>
</evidence>
<dbReference type="Gene3D" id="3.30.420.10">
    <property type="entry name" value="Ribonuclease H-like superfamily/Ribonuclease H"/>
    <property type="match status" value="1"/>
</dbReference>
<evidence type="ECO:0000313" key="1">
    <source>
        <dbReference type="EMBL" id="MCU7553164.1"/>
    </source>
</evidence>
<sequence>MNNGRPSIVDIEASGFGADSYPIEIGVARDDGALFCRLIKPYPEWTHWDQHAQTLHGISRQHLSEYGEDPRTVCQQLNQFLGERTAYSDGWVVDKPWLTKLYAAANVNMSFQLSALEYLLSEAQMQRWHEVKRAMLDQDQDLRHRASADAQLIQSTFMKTAEKAAVLKNETGE</sequence>
<proteinExistence type="predicted"/>
<dbReference type="SUPFAM" id="SSF53098">
    <property type="entry name" value="Ribonuclease H-like"/>
    <property type="match status" value="1"/>
</dbReference>
<dbReference type="InterPro" id="IPR036397">
    <property type="entry name" value="RNaseH_sf"/>
</dbReference>
<evidence type="ECO:0008006" key="3">
    <source>
        <dbReference type="Google" id="ProtNLM"/>
    </source>
</evidence>
<dbReference type="InterPro" id="IPR012337">
    <property type="entry name" value="RNaseH-like_sf"/>
</dbReference>
<reference evidence="2" key="1">
    <citation type="submission" date="2023-07" db="EMBL/GenBank/DDBJ databases">
        <title>Study on multiphase classification of strain Alteromonas salexigens isolated from the Yellow Sea.</title>
        <authorList>
            <person name="Sun L."/>
        </authorList>
    </citation>
    <scope>NUCLEOTIDE SEQUENCE [LARGE SCALE GENOMIC DNA]</scope>
    <source>
        <strain evidence="2">ASW11-19</strain>
    </source>
</reference>